<gene>
    <name evidence="14" type="ORF">BINO364_LOCUS5319</name>
</gene>
<dbReference type="GO" id="GO:0004181">
    <property type="term" value="F:metallocarboxypeptidase activity"/>
    <property type="evidence" value="ECO:0007669"/>
    <property type="project" value="InterPro"/>
</dbReference>
<evidence type="ECO:0000256" key="12">
    <source>
        <dbReference type="SAM" id="SignalP"/>
    </source>
</evidence>
<keyword evidence="7" id="KW-0378">Hydrolase</keyword>
<dbReference type="Proteomes" id="UP000838878">
    <property type="component" value="Chromosome 13"/>
</dbReference>
<name>A0A8J9VBP7_9NEOP</name>
<keyword evidence="3" id="KW-0121">Carboxypeptidase</keyword>
<evidence type="ECO:0000256" key="1">
    <source>
        <dbReference type="ARBA" id="ARBA00001947"/>
    </source>
</evidence>
<dbReference type="OrthoDB" id="3626597at2759"/>
<evidence type="ECO:0000256" key="9">
    <source>
        <dbReference type="ARBA" id="ARBA00023049"/>
    </source>
</evidence>
<dbReference type="PRINTS" id="PR00765">
    <property type="entry name" value="CRBOXYPTASEA"/>
</dbReference>
<feature type="active site" description="Proton donor/acceptor" evidence="11">
    <location>
        <position position="385"/>
    </location>
</feature>
<evidence type="ECO:0000259" key="13">
    <source>
        <dbReference type="PROSITE" id="PS52035"/>
    </source>
</evidence>
<dbReference type="PROSITE" id="PS00132">
    <property type="entry name" value="CARBOXYPEPT_ZN_1"/>
    <property type="match status" value="1"/>
</dbReference>
<comment type="cofactor">
    <cofactor evidence="1">
        <name>Zn(2+)</name>
        <dbReference type="ChEBI" id="CHEBI:29105"/>
    </cofactor>
</comment>
<keyword evidence="10" id="KW-1015">Disulfide bond</keyword>
<keyword evidence="5" id="KW-0479">Metal-binding</keyword>
<keyword evidence="9" id="KW-0482">Metalloprotease</keyword>
<reference evidence="14" key="1">
    <citation type="submission" date="2021-12" db="EMBL/GenBank/DDBJ databases">
        <authorList>
            <person name="Martin H S."/>
        </authorList>
    </citation>
    <scope>NUCLEOTIDE SEQUENCE</scope>
</reference>
<dbReference type="GO" id="GO:0005615">
    <property type="term" value="C:extracellular space"/>
    <property type="evidence" value="ECO:0007669"/>
    <property type="project" value="TreeGrafter"/>
</dbReference>
<dbReference type="SUPFAM" id="SSF54897">
    <property type="entry name" value="Protease propeptides/inhibitors"/>
    <property type="match status" value="1"/>
</dbReference>
<evidence type="ECO:0000256" key="3">
    <source>
        <dbReference type="ARBA" id="ARBA00022645"/>
    </source>
</evidence>
<dbReference type="Gene3D" id="3.30.70.340">
    <property type="entry name" value="Metallocarboxypeptidase-like"/>
    <property type="match status" value="1"/>
</dbReference>
<dbReference type="PROSITE" id="PS52035">
    <property type="entry name" value="PEPTIDASE_M14"/>
    <property type="match status" value="1"/>
</dbReference>
<evidence type="ECO:0000256" key="7">
    <source>
        <dbReference type="ARBA" id="ARBA00022801"/>
    </source>
</evidence>
<dbReference type="Pfam" id="PF00246">
    <property type="entry name" value="Peptidase_M14"/>
    <property type="match status" value="1"/>
</dbReference>
<feature type="domain" description="Peptidase M14" evidence="13">
    <location>
        <begin position="121"/>
        <end position="421"/>
    </location>
</feature>
<evidence type="ECO:0000256" key="4">
    <source>
        <dbReference type="ARBA" id="ARBA00022670"/>
    </source>
</evidence>
<dbReference type="PANTHER" id="PTHR11705:SF140">
    <property type="entry name" value="FI02848P-RELATED"/>
    <property type="match status" value="1"/>
</dbReference>
<keyword evidence="8" id="KW-0862">Zinc</keyword>
<feature type="non-terminal residue" evidence="14">
    <location>
        <position position="431"/>
    </location>
</feature>
<dbReference type="GO" id="GO:0006508">
    <property type="term" value="P:proteolysis"/>
    <property type="evidence" value="ECO:0007669"/>
    <property type="project" value="UniProtKB-KW"/>
</dbReference>
<evidence type="ECO:0000256" key="6">
    <source>
        <dbReference type="ARBA" id="ARBA00022729"/>
    </source>
</evidence>
<protein>
    <recommendedName>
        <fullName evidence="13">Peptidase M14 domain-containing protein</fullName>
    </recommendedName>
</protein>
<dbReference type="Pfam" id="PF02244">
    <property type="entry name" value="Propep_M14"/>
    <property type="match status" value="1"/>
</dbReference>
<dbReference type="GO" id="GO:0008270">
    <property type="term" value="F:zinc ion binding"/>
    <property type="evidence" value="ECO:0007669"/>
    <property type="project" value="InterPro"/>
</dbReference>
<dbReference type="InterPro" id="IPR003146">
    <property type="entry name" value="M14A_act_pep"/>
</dbReference>
<feature type="chain" id="PRO_5035464256" description="Peptidase M14 domain-containing protein" evidence="12">
    <location>
        <begin position="17"/>
        <end position="431"/>
    </location>
</feature>
<feature type="signal peptide" evidence="12">
    <location>
        <begin position="1"/>
        <end position="16"/>
    </location>
</feature>
<dbReference type="PANTHER" id="PTHR11705">
    <property type="entry name" value="PROTEASE FAMILY M14 CARBOXYPEPTIDASE A,B"/>
    <property type="match status" value="1"/>
</dbReference>
<dbReference type="AlphaFoldDB" id="A0A8J9VBP7"/>
<dbReference type="InterPro" id="IPR000834">
    <property type="entry name" value="Peptidase_M14"/>
</dbReference>
<evidence type="ECO:0000256" key="10">
    <source>
        <dbReference type="ARBA" id="ARBA00023157"/>
    </source>
</evidence>
<dbReference type="Gene3D" id="3.40.630.10">
    <property type="entry name" value="Zn peptidases"/>
    <property type="match status" value="1"/>
</dbReference>
<evidence type="ECO:0000313" key="15">
    <source>
        <dbReference type="Proteomes" id="UP000838878"/>
    </source>
</evidence>
<dbReference type="EMBL" id="OV170233">
    <property type="protein sequence ID" value="CAH0718913.1"/>
    <property type="molecule type" value="Genomic_DNA"/>
</dbReference>
<dbReference type="SUPFAM" id="SSF53187">
    <property type="entry name" value="Zn-dependent exopeptidases"/>
    <property type="match status" value="1"/>
</dbReference>
<evidence type="ECO:0000256" key="11">
    <source>
        <dbReference type="PROSITE-ProRule" id="PRU01379"/>
    </source>
</evidence>
<dbReference type="InterPro" id="IPR036990">
    <property type="entry name" value="M14A-like_propep"/>
</dbReference>
<evidence type="ECO:0000256" key="2">
    <source>
        <dbReference type="ARBA" id="ARBA00005988"/>
    </source>
</evidence>
<evidence type="ECO:0000313" key="14">
    <source>
        <dbReference type="EMBL" id="CAH0718913.1"/>
    </source>
</evidence>
<dbReference type="FunFam" id="3.40.630.10:FF:000084">
    <property type="entry name" value="Carboxypeptidase B2"/>
    <property type="match status" value="1"/>
</dbReference>
<organism evidence="14 15">
    <name type="scientific">Brenthis ino</name>
    <name type="common">lesser marbled fritillary</name>
    <dbReference type="NCBI Taxonomy" id="405034"/>
    <lineage>
        <taxon>Eukaryota</taxon>
        <taxon>Metazoa</taxon>
        <taxon>Ecdysozoa</taxon>
        <taxon>Arthropoda</taxon>
        <taxon>Hexapoda</taxon>
        <taxon>Insecta</taxon>
        <taxon>Pterygota</taxon>
        <taxon>Neoptera</taxon>
        <taxon>Endopterygota</taxon>
        <taxon>Lepidoptera</taxon>
        <taxon>Glossata</taxon>
        <taxon>Ditrysia</taxon>
        <taxon>Papilionoidea</taxon>
        <taxon>Nymphalidae</taxon>
        <taxon>Heliconiinae</taxon>
        <taxon>Argynnini</taxon>
        <taxon>Brenthis</taxon>
    </lineage>
</organism>
<keyword evidence="15" id="KW-1185">Reference proteome</keyword>
<dbReference type="InterPro" id="IPR057246">
    <property type="entry name" value="CARBOXYPEPT_ZN_1"/>
</dbReference>
<accession>A0A8J9VBP7</accession>
<sequence>MMKTVILVLLVAAVYGKHEKYAGWKSFLVNPANQEQAETLSGKVIDLELDFLSPAVVGREAVVLVKPKYQADFLSFLLQENINYQVHAEDVKAQLDIDDHLIEARKSVTRANNGERITYDNYQPLEVIYEYLDKVAEEYSDVVTLVNPGNSFEGRPLKYLKISKDNFQSNKPVIFIDGGIHAREWISPPAVTYAIHKLVENVTDSELLERFDWILFPVVNPDGYVHTFTSDRFWSKTRSTDQHPLSKICPGVDGNSNYDFYWNEVGTSSSPCSDIYAGGKAFSEVEVRAVDEIIQANNNMILYITIHSYGSLILYPWGHDGTLSNNAFVLHTVGTTMASAIDELSLPHFPRYIVGNTALTLNYNVSGGSVDYAHYKGIPFTYTYELPGLDGGFQGFHLNPRYIIQVVAETWAGISAGAKRAASFFGTFNKH</sequence>
<dbReference type="SMART" id="SM00631">
    <property type="entry name" value="Zn_pept"/>
    <property type="match status" value="1"/>
</dbReference>
<evidence type="ECO:0000256" key="8">
    <source>
        <dbReference type="ARBA" id="ARBA00022833"/>
    </source>
</evidence>
<evidence type="ECO:0000256" key="5">
    <source>
        <dbReference type="ARBA" id="ARBA00022723"/>
    </source>
</evidence>
<keyword evidence="6 12" id="KW-0732">Signal</keyword>
<comment type="similarity">
    <text evidence="2 11">Belongs to the peptidase M14 family.</text>
</comment>
<keyword evidence="4" id="KW-0645">Protease</keyword>
<proteinExistence type="inferred from homology"/>